<protein>
    <submittedName>
        <fullName evidence="1">Uncharacterized protein</fullName>
    </submittedName>
</protein>
<name>A0AA35V6T9_LACSI</name>
<evidence type="ECO:0000313" key="1">
    <source>
        <dbReference type="EMBL" id="CAI9263004.1"/>
    </source>
</evidence>
<organism evidence="1 2">
    <name type="scientific">Lactuca saligna</name>
    <name type="common">Willowleaf lettuce</name>
    <dbReference type="NCBI Taxonomy" id="75948"/>
    <lineage>
        <taxon>Eukaryota</taxon>
        <taxon>Viridiplantae</taxon>
        <taxon>Streptophyta</taxon>
        <taxon>Embryophyta</taxon>
        <taxon>Tracheophyta</taxon>
        <taxon>Spermatophyta</taxon>
        <taxon>Magnoliopsida</taxon>
        <taxon>eudicotyledons</taxon>
        <taxon>Gunneridae</taxon>
        <taxon>Pentapetalae</taxon>
        <taxon>asterids</taxon>
        <taxon>campanulids</taxon>
        <taxon>Asterales</taxon>
        <taxon>Asteraceae</taxon>
        <taxon>Cichorioideae</taxon>
        <taxon>Cichorieae</taxon>
        <taxon>Lactucinae</taxon>
        <taxon>Lactuca</taxon>
    </lineage>
</organism>
<evidence type="ECO:0000313" key="2">
    <source>
        <dbReference type="Proteomes" id="UP001177003"/>
    </source>
</evidence>
<sequence>MSPQFTLLSEKEDKHFGDLLGLLKELKELSIKPVPSSLITSKFLSHKFLLFEANLQKQLSPLTRISNLLPSVSNSPPAITGVQGGETKLDFTKAGEHSKVEGKKISAAIPIVVSAGPVSSTVVTTVPLTKPILKGVVIGEAGGSASKMKTVVTETASKDRGEGILIEKTNEEKKAEVEKMIHLQSIMTLRDQDPSNLDKGDLSKQYNYEATEARVMFDHMYSFEKIPKKSYVVTKSDLNQLDFPMNQFRSEVKCKDVDEGKKMKIRFHAVLGKAPEEVWSLEKIKKVNSIKRDVIFENVIQNIKYSVIRSSGKTCDFTIVDFLLMNLYNLIEVALLLKDKSFSFLQDTEPDVFKHGSQHIKIFIENSFECLDQSDVELATAKGIEIIALMAPTKKQA</sequence>
<gene>
    <name evidence="1" type="ORF">LSALG_LOCUS3708</name>
</gene>
<keyword evidence="2" id="KW-1185">Reference proteome</keyword>
<dbReference type="Proteomes" id="UP001177003">
    <property type="component" value="Chromosome 0"/>
</dbReference>
<reference evidence="1" key="1">
    <citation type="submission" date="2023-04" db="EMBL/GenBank/DDBJ databases">
        <authorList>
            <person name="Vijverberg K."/>
            <person name="Xiong W."/>
            <person name="Schranz E."/>
        </authorList>
    </citation>
    <scope>NUCLEOTIDE SEQUENCE</scope>
</reference>
<accession>A0AA35V6T9</accession>
<proteinExistence type="predicted"/>
<dbReference type="AlphaFoldDB" id="A0AA35V6T9"/>
<dbReference type="EMBL" id="OX465086">
    <property type="protein sequence ID" value="CAI9263004.1"/>
    <property type="molecule type" value="Genomic_DNA"/>
</dbReference>